<dbReference type="PANTHER" id="PTHR33886:SF8">
    <property type="entry name" value="UNSATURATED RHAMNOGALACTURONAN HYDROLASE (EUROFUNG)"/>
    <property type="match status" value="1"/>
</dbReference>
<evidence type="ECO:0000313" key="3">
    <source>
        <dbReference type="EMBL" id="QOV89742.1"/>
    </source>
</evidence>
<dbReference type="InterPro" id="IPR008928">
    <property type="entry name" value="6-hairpin_glycosidase_sf"/>
</dbReference>
<reference evidence="3 4" key="1">
    <citation type="submission" date="2020-10" db="EMBL/GenBank/DDBJ databases">
        <title>Wide distribution of Phycisphaera-like planctomycetes from WD2101 soil group in peatlands and genome analysis of the first cultivated representative.</title>
        <authorList>
            <person name="Dedysh S.N."/>
            <person name="Beletsky A.V."/>
            <person name="Ivanova A."/>
            <person name="Kulichevskaya I.S."/>
            <person name="Suzina N.E."/>
            <person name="Philippov D.A."/>
            <person name="Rakitin A.L."/>
            <person name="Mardanov A.V."/>
            <person name="Ravin N.V."/>
        </authorList>
    </citation>
    <scope>NUCLEOTIDE SEQUENCE [LARGE SCALE GENOMIC DNA]</scope>
    <source>
        <strain evidence="3 4">M1803</strain>
    </source>
</reference>
<accession>A0A7M2WX15</accession>
<dbReference type="EMBL" id="CP063458">
    <property type="protein sequence ID" value="QOV89742.1"/>
    <property type="molecule type" value="Genomic_DNA"/>
</dbReference>
<feature type="signal peptide" evidence="2">
    <location>
        <begin position="1"/>
        <end position="26"/>
    </location>
</feature>
<evidence type="ECO:0000256" key="1">
    <source>
        <dbReference type="ARBA" id="ARBA00022801"/>
    </source>
</evidence>
<dbReference type="SUPFAM" id="SSF48208">
    <property type="entry name" value="Six-hairpin glycosidases"/>
    <property type="match status" value="1"/>
</dbReference>
<dbReference type="GO" id="GO:0005975">
    <property type="term" value="P:carbohydrate metabolic process"/>
    <property type="evidence" value="ECO:0007669"/>
    <property type="project" value="InterPro"/>
</dbReference>
<proteinExistence type="predicted"/>
<dbReference type="Proteomes" id="UP000593765">
    <property type="component" value="Chromosome"/>
</dbReference>
<keyword evidence="2" id="KW-0732">Signal</keyword>
<evidence type="ECO:0000313" key="4">
    <source>
        <dbReference type="Proteomes" id="UP000593765"/>
    </source>
</evidence>
<evidence type="ECO:0000256" key="2">
    <source>
        <dbReference type="SAM" id="SignalP"/>
    </source>
</evidence>
<dbReference type="PANTHER" id="PTHR33886">
    <property type="entry name" value="UNSATURATED RHAMNOGALACTURONAN HYDROLASE (EUROFUNG)"/>
    <property type="match status" value="1"/>
</dbReference>
<dbReference type="AlphaFoldDB" id="A0A7M2WX15"/>
<dbReference type="InterPro" id="IPR012341">
    <property type="entry name" value="6hp_glycosidase-like_sf"/>
</dbReference>
<dbReference type="RefSeq" id="WP_206292801.1">
    <property type="nucleotide sequence ID" value="NZ_CP063458.1"/>
</dbReference>
<dbReference type="Pfam" id="PF07470">
    <property type="entry name" value="Glyco_hydro_88"/>
    <property type="match status" value="1"/>
</dbReference>
<dbReference type="Gene3D" id="1.50.10.10">
    <property type="match status" value="1"/>
</dbReference>
<dbReference type="InterPro" id="IPR052043">
    <property type="entry name" value="PolySaccharide_Degr_Enz"/>
</dbReference>
<feature type="chain" id="PRO_5034355655" evidence="2">
    <location>
        <begin position="27"/>
        <end position="368"/>
    </location>
</feature>
<keyword evidence="4" id="KW-1185">Reference proteome</keyword>
<name>A0A7M2WX15_9BACT</name>
<dbReference type="GO" id="GO:0016787">
    <property type="term" value="F:hydrolase activity"/>
    <property type="evidence" value="ECO:0007669"/>
    <property type="project" value="UniProtKB-KW"/>
</dbReference>
<protein>
    <submittedName>
        <fullName evidence="3">Glycoside hydrolase family 88 protein</fullName>
    </submittedName>
</protein>
<keyword evidence="1 3" id="KW-0378">Hydrolase</keyword>
<sequence length="368" mass="40363">MSRSNPLVRLCCRALIIAMLVVPVSADPVPSAKDALLARTPRQVAEQLSAVYGHKLDQVVYIPALPLVAKLRLSELTGDARYADEVHKVMAPFLAGEKSPVPKSGSDQAGHLIFAALADRAEGKDRERWVVLCRAAADQIFGKDGKPFAIMPFHNEMSDAVFMSGPILAATGKLTGDRKYFDAAVTHFASMRKLCVRPDGIYRHSPLCDAAWGRGNGFPALGLALALSDWPDDHPAKKDLIAEFQKHLAALKPHQDATTGYWHQVIDHPESYDEYSATCMIGFAMQRGISRGWLKKDEFRPSIDLAWRAIKERTSPDGKLVNVCSGTGKQKTLKDYFDRPAINGRDDRGGAMGLLFATELLAAEIARK</sequence>
<gene>
    <name evidence="3" type="ORF">IPV69_26765</name>
</gene>
<dbReference type="InterPro" id="IPR010905">
    <property type="entry name" value="Glyco_hydro_88"/>
</dbReference>
<dbReference type="KEGG" id="hbs:IPV69_26765"/>
<organism evidence="3 4">
    <name type="scientific">Humisphaera borealis</name>
    <dbReference type="NCBI Taxonomy" id="2807512"/>
    <lineage>
        <taxon>Bacteria</taxon>
        <taxon>Pseudomonadati</taxon>
        <taxon>Planctomycetota</taxon>
        <taxon>Phycisphaerae</taxon>
        <taxon>Tepidisphaerales</taxon>
        <taxon>Tepidisphaeraceae</taxon>
        <taxon>Humisphaera</taxon>
    </lineage>
</organism>